<dbReference type="AlphaFoldDB" id="A0A7W5DWV9"/>
<accession>A0A7W5DWV9</accession>
<keyword evidence="1" id="KW-0472">Membrane</keyword>
<evidence type="ECO:0000313" key="3">
    <source>
        <dbReference type="Proteomes" id="UP000536179"/>
    </source>
</evidence>
<name>A0A7W5DWV9_9BACT</name>
<proteinExistence type="predicted"/>
<keyword evidence="1" id="KW-0812">Transmembrane</keyword>
<feature type="transmembrane region" description="Helical" evidence="1">
    <location>
        <begin position="14"/>
        <end position="35"/>
    </location>
</feature>
<protein>
    <submittedName>
        <fullName evidence="2">Uncharacterized protein</fullName>
    </submittedName>
</protein>
<comment type="caution">
    <text evidence="2">The sequence shown here is derived from an EMBL/GenBank/DDBJ whole genome shotgun (WGS) entry which is preliminary data.</text>
</comment>
<reference evidence="2 3" key="1">
    <citation type="submission" date="2020-08" db="EMBL/GenBank/DDBJ databases">
        <title>Genomic Encyclopedia of Type Strains, Phase III (KMG-III): the genomes of soil and plant-associated and newly described type strains.</title>
        <authorList>
            <person name="Whitman W."/>
        </authorList>
    </citation>
    <scope>NUCLEOTIDE SEQUENCE [LARGE SCALE GENOMIC DNA]</scope>
    <source>
        <strain evidence="2 3">CECT 8075</strain>
    </source>
</reference>
<organism evidence="2 3">
    <name type="scientific">Aporhodopirellula rubra</name>
    <dbReference type="NCBI Taxonomy" id="980271"/>
    <lineage>
        <taxon>Bacteria</taxon>
        <taxon>Pseudomonadati</taxon>
        <taxon>Planctomycetota</taxon>
        <taxon>Planctomycetia</taxon>
        <taxon>Pirellulales</taxon>
        <taxon>Pirellulaceae</taxon>
        <taxon>Aporhodopirellula</taxon>
    </lineage>
</organism>
<dbReference type="EMBL" id="JACHXU010000005">
    <property type="protein sequence ID" value="MBB3206040.1"/>
    <property type="molecule type" value="Genomic_DNA"/>
</dbReference>
<gene>
    <name evidence="2" type="ORF">FHS27_001848</name>
</gene>
<keyword evidence="3" id="KW-1185">Reference proteome</keyword>
<dbReference type="Proteomes" id="UP000536179">
    <property type="component" value="Unassembled WGS sequence"/>
</dbReference>
<keyword evidence="1" id="KW-1133">Transmembrane helix</keyword>
<evidence type="ECO:0000256" key="1">
    <source>
        <dbReference type="SAM" id="Phobius"/>
    </source>
</evidence>
<sequence>MSDQRLPRSRHETLFWIAAGILAFILFIVLMQNAVGP</sequence>
<evidence type="ECO:0000313" key="2">
    <source>
        <dbReference type="EMBL" id="MBB3206040.1"/>
    </source>
</evidence>